<evidence type="ECO:0000313" key="4">
    <source>
        <dbReference type="EMBL" id="QDS88480.1"/>
    </source>
</evidence>
<dbReference type="EC" id="3.1.1.31" evidence="4"/>
<keyword evidence="4" id="KW-0378">Hydrolase</keyword>
<dbReference type="InterPro" id="IPR015943">
    <property type="entry name" value="WD40/YVTN_repeat-like_dom_sf"/>
</dbReference>
<dbReference type="GO" id="GO:0005829">
    <property type="term" value="C:cytosol"/>
    <property type="evidence" value="ECO:0007669"/>
    <property type="project" value="TreeGrafter"/>
</dbReference>
<dbReference type="EMBL" id="CP036261">
    <property type="protein sequence ID" value="QDS88480.1"/>
    <property type="molecule type" value="Genomic_DNA"/>
</dbReference>
<sequence precursor="true">MFTDLRISRALILGSLFLMLTSPAAKAGQPLVYISAFTSGEQGAIHAFELDTEAGQLKPLHRDDTLENPFFIAVTPDHQYLYSIFAPTFGGKEPEQVAAFKIDQTTGKLSPLGRQSSKGTASCFLEVDPTGKSVVLANYSSGNVASYAVQKDGSLSEPVSFVQHEGSSVNTKRQGEPHAHGFAIAPNNRFAYAADLGIDKVLCYAFDPETAELTPNSQPFVRTPPGAGPRHLMFHPNGKHLYVINELLNTITSYDFIADSGILVERQTIATLPENFSGVSNTADVKITPDGRYLYGTNRGHDSIAAYRIAEDGQLSLIEIAPSLGKGPQNLAITGDGSLLICANMPGDNVVVFRIDPATGKLTAASDPIEMPRPSCVRIIER</sequence>
<dbReference type="Pfam" id="PF10282">
    <property type="entry name" value="Lactonase"/>
    <property type="match status" value="1"/>
</dbReference>
<keyword evidence="5" id="KW-1185">Reference proteome</keyword>
<dbReference type="GO" id="GO:0017057">
    <property type="term" value="F:6-phosphogluconolactonase activity"/>
    <property type="evidence" value="ECO:0007669"/>
    <property type="project" value="UniProtKB-EC"/>
</dbReference>
<evidence type="ECO:0000313" key="5">
    <source>
        <dbReference type="Proteomes" id="UP000319557"/>
    </source>
</evidence>
<dbReference type="KEGG" id="ruv:EC9_26710"/>
<dbReference type="Gene3D" id="2.130.10.10">
    <property type="entry name" value="YVTN repeat-like/Quinoprotein amine dehydrogenase"/>
    <property type="match status" value="1"/>
</dbReference>
<dbReference type="PANTHER" id="PTHR30344:SF1">
    <property type="entry name" value="6-PHOSPHOGLUCONOLACTONASE"/>
    <property type="match status" value="1"/>
</dbReference>
<proteinExistence type="inferred from homology"/>
<dbReference type="Proteomes" id="UP000319557">
    <property type="component" value="Chromosome"/>
</dbReference>
<protein>
    <submittedName>
        <fullName evidence="4">6-phosphogluconolactonase</fullName>
        <ecNumber evidence="4">3.1.1.31</ecNumber>
    </submittedName>
</protein>
<keyword evidence="2" id="KW-0119">Carbohydrate metabolism</keyword>
<keyword evidence="3" id="KW-0732">Signal</keyword>
<dbReference type="InterPro" id="IPR011048">
    <property type="entry name" value="Haem_d1_sf"/>
</dbReference>
<evidence type="ECO:0000256" key="3">
    <source>
        <dbReference type="SAM" id="SignalP"/>
    </source>
</evidence>
<reference evidence="4 5" key="1">
    <citation type="submission" date="2019-02" db="EMBL/GenBank/DDBJ databases">
        <title>Deep-cultivation of Planctomycetes and their phenomic and genomic characterization uncovers novel biology.</title>
        <authorList>
            <person name="Wiegand S."/>
            <person name="Jogler M."/>
            <person name="Boedeker C."/>
            <person name="Pinto D."/>
            <person name="Vollmers J."/>
            <person name="Rivas-Marin E."/>
            <person name="Kohn T."/>
            <person name="Peeters S.H."/>
            <person name="Heuer A."/>
            <person name="Rast P."/>
            <person name="Oberbeckmann S."/>
            <person name="Bunk B."/>
            <person name="Jeske O."/>
            <person name="Meyerdierks A."/>
            <person name="Storesund J.E."/>
            <person name="Kallscheuer N."/>
            <person name="Luecker S."/>
            <person name="Lage O.M."/>
            <person name="Pohl T."/>
            <person name="Merkel B.J."/>
            <person name="Hornburger P."/>
            <person name="Mueller R.-W."/>
            <person name="Bruemmer F."/>
            <person name="Labrenz M."/>
            <person name="Spormann A.M."/>
            <person name="Op den Camp H."/>
            <person name="Overmann J."/>
            <person name="Amann R."/>
            <person name="Jetten M.S.M."/>
            <person name="Mascher T."/>
            <person name="Medema M.H."/>
            <person name="Devos D.P."/>
            <person name="Kaster A.-K."/>
            <person name="Ovreas L."/>
            <person name="Rohde M."/>
            <person name="Galperin M.Y."/>
            <person name="Jogler C."/>
        </authorList>
    </citation>
    <scope>NUCLEOTIDE SEQUENCE [LARGE SCALE GENOMIC DNA]</scope>
    <source>
        <strain evidence="4 5">EC9</strain>
    </source>
</reference>
<name>A0A517M0S1_9BACT</name>
<dbReference type="AlphaFoldDB" id="A0A517M0S1"/>
<organism evidence="4 5">
    <name type="scientific">Rosistilla ulvae</name>
    <dbReference type="NCBI Taxonomy" id="1930277"/>
    <lineage>
        <taxon>Bacteria</taxon>
        <taxon>Pseudomonadati</taxon>
        <taxon>Planctomycetota</taxon>
        <taxon>Planctomycetia</taxon>
        <taxon>Pirellulales</taxon>
        <taxon>Pirellulaceae</taxon>
        <taxon>Rosistilla</taxon>
    </lineage>
</organism>
<dbReference type="GO" id="GO:0006006">
    <property type="term" value="P:glucose metabolic process"/>
    <property type="evidence" value="ECO:0007669"/>
    <property type="project" value="UniProtKB-KW"/>
</dbReference>
<evidence type="ECO:0000256" key="1">
    <source>
        <dbReference type="ARBA" id="ARBA00005564"/>
    </source>
</evidence>
<comment type="similarity">
    <text evidence="1">Belongs to the cycloisomerase 2 family.</text>
</comment>
<dbReference type="PANTHER" id="PTHR30344">
    <property type="entry name" value="6-PHOSPHOGLUCONOLACTONASE-RELATED"/>
    <property type="match status" value="1"/>
</dbReference>
<dbReference type="InterPro" id="IPR050282">
    <property type="entry name" value="Cycloisomerase_2"/>
</dbReference>
<keyword evidence="2" id="KW-0313">Glucose metabolism</keyword>
<dbReference type="OrthoDB" id="9790815at2"/>
<feature type="chain" id="PRO_5022059796" evidence="3">
    <location>
        <begin position="28"/>
        <end position="382"/>
    </location>
</feature>
<gene>
    <name evidence="4" type="primary">pgl_2</name>
    <name evidence="4" type="ORF">EC9_26710</name>
</gene>
<accession>A0A517M0S1</accession>
<dbReference type="SUPFAM" id="SSF51004">
    <property type="entry name" value="C-terminal (heme d1) domain of cytochrome cd1-nitrite reductase"/>
    <property type="match status" value="1"/>
</dbReference>
<evidence type="ECO:0000256" key="2">
    <source>
        <dbReference type="ARBA" id="ARBA00022526"/>
    </source>
</evidence>
<dbReference type="InterPro" id="IPR019405">
    <property type="entry name" value="Lactonase_7-beta_prop"/>
</dbReference>
<feature type="signal peptide" evidence="3">
    <location>
        <begin position="1"/>
        <end position="27"/>
    </location>
</feature>